<comment type="similarity">
    <text evidence="2">Belongs to the BORCS7 family.</text>
</comment>
<accession>A0A016UXF4</accession>
<sequence length="214" mass="23830">MTVVSRVDLAASQRRKPNLPAFFRRTKSERTSANLSLGNSSARSNATMSEDEGFRVCIALRAGAILSRVGMSTKITLESRQRLPSKVQDVICDSALIIQHATSASGSSEMLTSSAKQFCAAEQLVGTTAASLNKMDALLDAMQQQCEDVENKYWRDLESGAFDWQFRNLVPSAPKDSIGFSWINLSETDFGPKVKDVRRCPLFRWYFLDCSERK</sequence>
<gene>
    <name evidence="6" type="primary">Acey_s0023.g851</name>
    <name evidence="6" type="synonym">Acey-R03A10.1</name>
    <name evidence="6" type="ORF">Y032_0023g851</name>
</gene>
<organism evidence="6 7">
    <name type="scientific">Ancylostoma ceylanicum</name>
    <dbReference type="NCBI Taxonomy" id="53326"/>
    <lineage>
        <taxon>Eukaryota</taxon>
        <taxon>Metazoa</taxon>
        <taxon>Ecdysozoa</taxon>
        <taxon>Nematoda</taxon>
        <taxon>Chromadorea</taxon>
        <taxon>Rhabditida</taxon>
        <taxon>Rhabditina</taxon>
        <taxon>Rhabditomorpha</taxon>
        <taxon>Strongyloidea</taxon>
        <taxon>Ancylostomatidae</taxon>
        <taxon>Ancylostomatinae</taxon>
        <taxon>Ancylostoma</taxon>
    </lineage>
</organism>
<evidence type="ECO:0000313" key="6">
    <source>
        <dbReference type="EMBL" id="EYC20069.1"/>
    </source>
</evidence>
<name>A0A016UXF4_9BILA</name>
<protein>
    <recommendedName>
        <fullName evidence="3">BLOC-1-related complex subunit 7</fullName>
    </recommendedName>
</protein>
<keyword evidence="4" id="KW-0472">Membrane</keyword>
<comment type="caution">
    <text evidence="6">The sequence shown here is derived from an EMBL/GenBank/DDBJ whole genome shotgun (WGS) entry which is preliminary data.</text>
</comment>
<dbReference type="Proteomes" id="UP000024635">
    <property type="component" value="Unassembled WGS sequence"/>
</dbReference>
<keyword evidence="7" id="KW-1185">Reference proteome</keyword>
<comment type="subcellular location">
    <subcellularLocation>
        <location evidence="1">Lysosome membrane</location>
    </subcellularLocation>
</comment>
<dbReference type="Pfam" id="PF16088">
    <property type="entry name" value="BORCS7"/>
    <property type="match status" value="1"/>
</dbReference>
<proteinExistence type="inferred from homology"/>
<evidence type="ECO:0000256" key="3">
    <source>
        <dbReference type="ARBA" id="ARBA00022295"/>
    </source>
</evidence>
<dbReference type="InterPro" id="IPR032143">
    <property type="entry name" value="BORCS7"/>
</dbReference>
<evidence type="ECO:0000256" key="5">
    <source>
        <dbReference type="ARBA" id="ARBA00023228"/>
    </source>
</evidence>
<dbReference type="EMBL" id="JARK01001359">
    <property type="protein sequence ID" value="EYC20069.1"/>
    <property type="molecule type" value="Genomic_DNA"/>
</dbReference>
<dbReference type="AlphaFoldDB" id="A0A016UXF4"/>
<evidence type="ECO:0000256" key="4">
    <source>
        <dbReference type="ARBA" id="ARBA00023136"/>
    </source>
</evidence>
<evidence type="ECO:0000313" key="7">
    <source>
        <dbReference type="Proteomes" id="UP000024635"/>
    </source>
</evidence>
<evidence type="ECO:0000256" key="1">
    <source>
        <dbReference type="ARBA" id="ARBA00004656"/>
    </source>
</evidence>
<reference evidence="7" key="1">
    <citation type="journal article" date="2015" name="Nat. Genet.">
        <title>The genome and transcriptome of the zoonotic hookworm Ancylostoma ceylanicum identify infection-specific gene families.</title>
        <authorList>
            <person name="Schwarz E.M."/>
            <person name="Hu Y."/>
            <person name="Antoshechkin I."/>
            <person name="Miller M.M."/>
            <person name="Sternberg P.W."/>
            <person name="Aroian R.V."/>
        </authorList>
    </citation>
    <scope>NUCLEOTIDE SEQUENCE</scope>
    <source>
        <strain evidence="7">HY135</strain>
    </source>
</reference>
<evidence type="ECO:0000256" key="2">
    <source>
        <dbReference type="ARBA" id="ARBA00005433"/>
    </source>
</evidence>
<dbReference type="OrthoDB" id="5841523at2759"/>
<keyword evidence="5" id="KW-0458">Lysosome</keyword>
<dbReference type="GO" id="GO:0005765">
    <property type="term" value="C:lysosomal membrane"/>
    <property type="evidence" value="ECO:0007669"/>
    <property type="project" value="UniProtKB-SubCell"/>
</dbReference>